<dbReference type="Pfam" id="PF18824">
    <property type="entry name" value="LPD11"/>
    <property type="match status" value="1"/>
</dbReference>
<evidence type="ECO:0000259" key="1">
    <source>
        <dbReference type="Pfam" id="PF18824"/>
    </source>
</evidence>
<dbReference type="InterPro" id="IPR040789">
    <property type="entry name" value="LPD11"/>
</dbReference>
<feature type="domain" description="Large polyvalent protein-associated" evidence="1">
    <location>
        <begin position="21"/>
        <end position="88"/>
    </location>
</feature>
<reference evidence="2" key="1">
    <citation type="submission" date="2022-01" db="EMBL/GenBank/DDBJ databases">
        <title>Novel bile acid biosynthetic pathways are enriched in the microbiome of centenarians.</title>
        <authorList>
            <person name="Sato Y."/>
            <person name="Atarashi K."/>
            <person name="Plichta R.D."/>
            <person name="Arai Y."/>
            <person name="Sasajima S."/>
            <person name="Kearney M.S."/>
            <person name="Suda W."/>
            <person name="Takeshita K."/>
            <person name="Sasaki T."/>
            <person name="Okamoto S."/>
            <person name="Skelly N.A."/>
            <person name="Okamura Y."/>
            <person name="Vlamakis H."/>
            <person name="Li Y."/>
            <person name="Tanoue T."/>
            <person name="Takei H."/>
            <person name="Nittono H."/>
            <person name="Narushima S."/>
            <person name="Irie J."/>
            <person name="Itoh H."/>
            <person name="Moriya K."/>
            <person name="Sugiura Y."/>
            <person name="Suematsu M."/>
            <person name="Moritoki N."/>
            <person name="Shibata S."/>
            <person name="Littman R.D."/>
            <person name="Fischbach A.M."/>
            <person name="Uwamino Y."/>
            <person name="Inoue T."/>
            <person name="Honda A."/>
            <person name="Hattori M."/>
            <person name="Murai T."/>
            <person name="Xavier J.R."/>
            <person name="Hirose N."/>
            <person name="Honda K."/>
        </authorList>
    </citation>
    <scope>NUCLEOTIDE SEQUENCE</scope>
    <source>
        <strain evidence="2">CE91-St16</strain>
    </source>
</reference>
<proteinExistence type="predicted"/>
<comment type="caution">
    <text evidence="2">The sequence shown here is derived from an EMBL/GenBank/DDBJ whole genome shotgun (WGS) entry which is preliminary data.</text>
</comment>
<gene>
    <name evidence="2" type="ORF">CE91St16_04030</name>
</gene>
<dbReference type="EMBL" id="BQOL01000001">
    <property type="protein sequence ID" value="GKI17495.1"/>
    <property type="molecule type" value="Genomic_DNA"/>
</dbReference>
<organism evidence="2 3">
    <name type="scientific">Alistipes finegoldii</name>
    <dbReference type="NCBI Taxonomy" id="214856"/>
    <lineage>
        <taxon>Bacteria</taxon>
        <taxon>Pseudomonadati</taxon>
        <taxon>Bacteroidota</taxon>
        <taxon>Bacteroidia</taxon>
        <taxon>Bacteroidales</taxon>
        <taxon>Rikenellaceae</taxon>
        <taxon>Alistipes</taxon>
    </lineage>
</organism>
<evidence type="ECO:0000313" key="3">
    <source>
        <dbReference type="Proteomes" id="UP001055105"/>
    </source>
</evidence>
<evidence type="ECO:0000313" key="2">
    <source>
        <dbReference type="EMBL" id="GKI17495.1"/>
    </source>
</evidence>
<name>A0AA37KL09_9BACT</name>
<dbReference type="AlphaFoldDB" id="A0AA37KL09"/>
<dbReference type="Proteomes" id="UP001055105">
    <property type="component" value="Unassembled WGS sequence"/>
</dbReference>
<protein>
    <recommendedName>
        <fullName evidence="1">Large polyvalent protein-associated domain-containing protein</fullName>
    </recommendedName>
</protein>
<accession>A0AA37KL09</accession>
<sequence length="92" mass="11152">MNGMNKTEGMTVEEVMRRDKRFRYMLLARLQSDCEYYLGFGNRSTGRLWAGDEARQIEWMTRLYDGFPEDEKPRWLTREEIAEYANRMLVDR</sequence>